<comment type="caution">
    <text evidence="2">The sequence shown here is derived from an EMBL/GenBank/DDBJ whole genome shotgun (WGS) entry which is preliminary data.</text>
</comment>
<dbReference type="InterPro" id="IPR050177">
    <property type="entry name" value="Lipid_A_modif_metabolic_enz"/>
</dbReference>
<dbReference type="InterPro" id="IPR001509">
    <property type="entry name" value="Epimerase_deHydtase"/>
</dbReference>
<organism evidence="2 3">
    <name type="scientific">Pseudomonas mosselii</name>
    <dbReference type="NCBI Taxonomy" id="78327"/>
    <lineage>
        <taxon>Bacteria</taxon>
        <taxon>Pseudomonadati</taxon>
        <taxon>Pseudomonadota</taxon>
        <taxon>Gammaproteobacteria</taxon>
        <taxon>Pseudomonadales</taxon>
        <taxon>Pseudomonadaceae</taxon>
        <taxon>Pseudomonas</taxon>
    </lineage>
</organism>
<gene>
    <name evidence="2" type="ORF">N5I14_10500</name>
</gene>
<dbReference type="Proteomes" id="UP001160882">
    <property type="component" value="Unassembled WGS sequence"/>
</dbReference>
<feature type="domain" description="NAD-dependent epimerase/dehydratase" evidence="1">
    <location>
        <begin position="11"/>
        <end position="225"/>
    </location>
</feature>
<sequence>MMEGFDQVDFVVIGATGWLGQATLEYLFRQLAPADRSRVHAFASTARSLTLRDGTVVQVQALSSLPALRPLRPALVFHYAFQTKDRVGAFSQEDYILLNRGIREALLQFIDANPIAGLFVPSSGAAYAGMAEDNQSDAAIYGRCKLDDERAFEAIGQRYRFPVVSPRVFNISGPYINKHNLYALASIISACLSGETISVRATHQVIRSYYSVTDLIELCCRLMFSGRDKGALFHVFDTVGTEVVEVGDLALRCQALLAPHLAIERPPLSEAPADRYVGDATAIRAFERNLQITPLGLDQQIKLTADYMSSFVKSDRL</sequence>
<evidence type="ECO:0000313" key="3">
    <source>
        <dbReference type="Proteomes" id="UP001160882"/>
    </source>
</evidence>
<proteinExistence type="predicted"/>
<accession>A0AA42UPG3</accession>
<protein>
    <submittedName>
        <fullName evidence="2">NAD-dependent epimerase/dehydratase family protein</fullName>
    </submittedName>
</protein>
<dbReference type="PANTHER" id="PTHR43245">
    <property type="entry name" value="BIFUNCTIONAL POLYMYXIN RESISTANCE PROTEIN ARNA"/>
    <property type="match status" value="1"/>
</dbReference>
<evidence type="ECO:0000313" key="2">
    <source>
        <dbReference type="EMBL" id="MDH1630674.1"/>
    </source>
</evidence>
<evidence type="ECO:0000259" key="1">
    <source>
        <dbReference type="Pfam" id="PF01370"/>
    </source>
</evidence>
<dbReference type="Pfam" id="PF01370">
    <property type="entry name" value="Epimerase"/>
    <property type="match status" value="1"/>
</dbReference>
<name>A0AA42UPG3_9PSED</name>
<dbReference type="AlphaFoldDB" id="A0AA42UPG3"/>
<dbReference type="Gene3D" id="3.40.50.720">
    <property type="entry name" value="NAD(P)-binding Rossmann-like Domain"/>
    <property type="match status" value="1"/>
</dbReference>
<reference evidence="2" key="1">
    <citation type="submission" date="2022-09" db="EMBL/GenBank/DDBJ databases">
        <title>Intensive care unit water sources are persistently colonized with multi-drug resistant bacteria and are the site of extensive horizontal gene transfer of antibiotic resistance genes.</title>
        <authorList>
            <person name="Diorio-Toth L."/>
        </authorList>
    </citation>
    <scope>NUCLEOTIDE SEQUENCE</scope>
    <source>
        <strain evidence="2">GD03782</strain>
    </source>
</reference>
<dbReference type="RefSeq" id="WP_280081769.1">
    <property type="nucleotide sequence ID" value="NZ_JAOCGG010000016.1"/>
</dbReference>
<dbReference type="SUPFAM" id="SSF51735">
    <property type="entry name" value="NAD(P)-binding Rossmann-fold domains"/>
    <property type="match status" value="1"/>
</dbReference>
<dbReference type="EMBL" id="JAOCGG010000016">
    <property type="protein sequence ID" value="MDH1630674.1"/>
    <property type="molecule type" value="Genomic_DNA"/>
</dbReference>
<dbReference type="InterPro" id="IPR036291">
    <property type="entry name" value="NAD(P)-bd_dom_sf"/>
</dbReference>